<evidence type="ECO:0000256" key="4">
    <source>
        <dbReference type="PIRSR" id="PIRSR606118-50"/>
    </source>
</evidence>
<evidence type="ECO:0000256" key="5">
    <source>
        <dbReference type="PROSITE-ProRule" id="PRU10137"/>
    </source>
</evidence>
<organism evidence="9 10">
    <name type="scientific">Paenibacillus thalictri</name>
    <dbReference type="NCBI Taxonomy" id="2527873"/>
    <lineage>
        <taxon>Bacteria</taxon>
        <taxon>Bacillati</taxon>
        <taxon>Bacillota</taxon>
        <taxon>Bacilli</taxon>
        <taxon>Bacillales</taxon>
        <taxon>Paenibacillaceae</taxon>
        <taxon>Paenibacillus</taxon>
    </lineage>
</organism>
<dbReference type="GO" id="GO:0000150">
    <property type="term" value="F:DNA strand exchange activity"/>
    <property type="evidence" value="ECO:0007669"/>
    <property type="project" value="InterPro"/>
</dbReference>
<dbReference type="InterPro" id="IPR025827">
    <property type="entry name" value="Zn_ribbon_recom_dom"/>
</dbReference>
<dbReference type="PROSITE" id="PS51736">
    <property type="entry name" value="RECOMBINASES_3"/>
    <property type="match status" value="1"/>
</dbReference>
<dbReference type="OrthoDB" id="9811097at2"/>
<proteinExistence type="predicted"/>
<evidence type="ECO:0000313" key="9">
    <source>
        <dbReference type="EMBL" id="TBL77412.1"/>
    </source>
</evidence>
<accession>A0A4Q9DSU5</accession>
<evidence type="ECO:0000256" key="6">
    <source>
        <dbReference type="SAM" id="Coils"/>
    </source>
</evidence>
<evidence type="ECO:0000256" key="1">
    <source>
        <dbReference type="ARBA" id="ARBA00022908"/>
    </source>
</evidence>
<sequence length="558" mass="64214">MGIMHKSPIPLPRVAIYVRVSTAEQALHGYSIDAQLDTLREYCKLFGKEIYREYVDRGVSGKSTEKRFELQQMLKDAQMGLFDEVLVWKINRLARNTYDLLGITNLLSRHNVAFTSFSERLDTGSAMGKFALQMMGAVGELERNTIVDNVKMGLSKRAKTGRHNGKVPLGYKTVEVPGERGRKRDSQVEVVPEEAVIITKIFERFAAGQGFKSIANQLNHEGYVTKPGKAFSICGVKEILDNPFYIGKVRYNRFEQWSEKRRKGRNPKPIIEKGLHPPIIEEELWNKVQYLRQKKAVVSLKRFDGEFLLTWLIRCPKCGAPMVANRIQNRQKDGSKITRLYYSCSNFRNKGSKVCSANSIRKQEAEQYVVERVKEVLAQPQILKAVVNNINERKAKRIKPLQQELESITARIAQLEEKRQRYFELYEIDQLDKELFSKRLDDINAELDRLHAKRPELALELQDDNSEPVPYEVVRALLEKFDKLLASSPFEQRKMLMHLVIKQITIKDTRTVDKIEMNFDENTVQHFLAADPSATHAEGSFALRMRRVLAGQRITIAI</sequence>
<feature type="active site" description="O-(5'-phospho-DNA)-serine intermediate" evidence="4 5">
    <location>
        <position position="21"/>
    </location>
</feature>
<dbReference type="SUPFAM" id="SSF53041">
    <property type="entry name" value="Resolvase-like"/>
    <property type="match status" value="1"/>
</dbReference>
<dbReference type="InterPro" id="IPR006119">
    <property type="entry name" value="Resolv_N"/>
</dbReference>
<feature type="domain" description="Resolvase/invertase-type recombinase catalytic" evidence="7">
    <location>
        <begin position="13"/>
        <end position="161"/>
    </location>
</feature>
<dbReference type="PROSITE" id="PS00397">
    <property type="entry name" value="RECOMBINASES_1"/>
    <property type="match status" value="1"/>
</dbReference>
<evidence type="ECO:0000259" key="7">
    <source>
        <dbReference type="PROSITE" id="PS51736"/>
    </source>
</evidence>
<dbReference type="AlphaFoldDB" id="A0A4Q9DSU5"/>
<dbReference type="PANTHER" id="PTHR30461:SF23">
    <property type="entry name" value="DNA RECOMBINASE-RELATED"/>
    <property type="match status" value="1"/>
</dbReference>
<keyword evidence="10" id="KW-1185">Reference proteome</keyword>
<dbReference type="PROSITE" id="PS51737">
    <property type="entry name" value="RECOMBINASE_DNA_BIND"/>
    <property type="match status" value="1"/>
</dbReference>
<dbReference type="Pfam" id="PF07508">
    <property type="entry name" value="Recombinase"/>
    <property type="match status" value="1"/>
</dbReference>
<evidence type="ECO:0000256" key="2">
    <source>
        <dbReference type="ARBA" id="ARBA00023125"/>
    </source>
</evidence>
<keyword evidence="6" id="KW-0175">Coiled coil</keyword>
<reference evidence="9 10" key="1">
    <citation type="submission" date="2019-02" db="EMBL/GenBank/DDBJ databases">
        <title>Paenibacillus sp. nov., isolated from surface-sterilized tissue of Thalictrum simplex L.</title>
        <authorList>
            <person name="Tuo L."/>
        </authorList>
    </citation>
    <scope>NUCLEOTIDE SEQUENCE [LARGE SCALE GENOMIC DNA]</scope>
    <source>
        <strain evidence="9 10">N2SHLJ1</strain>
    </source>
</reference>
<dbReference type="InterPro" id="IPR006118">
    <property type="entry name" value="Recombinase_CS"/>
</dbReference>
<dbReference type="InterPro" id="IPR050639">
    <property type="entry name" value="SSR_resolvase"/>
</dbReference>
<evidence type="ECO:0000313" key="10">
    <source>
        <dbReference type="Proteomes" id="UP000293142"/>
    </source>
</evidence>
<dbReference type="Proteomes" id="UP000293142">
    <property type="component" value="Unassembled WGS sequence"/>
</dbReference>
<dbReference type="Gene3D" id="3.40.50.1390">
    <property type="entry name" value="Resolvase, N-terminal catalytic domain"/>
    <property type="match status" value="1"/>
</dbReference>
<keyword evidence="1" id="KW-0229">DNA integration</keyword>
<gene>
    <name evidence="9" type="ORF">EYB31_18250</name>
</gene>
<dbReference type="PANTHER" id="PTHR30461">
    <property type="entry name" value="DNA-INVERTASE FROM LAMBDOID PROPHAGE"/>
    <property type="match status" value="1"/>
</dbReference>
<evidence type="ECO:0000259" key="8">
    <source>
        <dbReference type="PROSITE" id="PS51737"/>
    </source>
</evidence>
<comment type="caution">
    <text evidence="9">The sequence shown here is derived from an EMBL/GenBank/DDBJ whole genome shotgun (WGS) entry which is preliminary data.</text>
</comment>
<evidence type="ECO:0000256" key="3">
    <source>
        <dbReference type="ARBA" id="ARBA00023172"/>
    </source>
</evidence>
<dbReference type="InterPro" id="IPR038109">
    <property type="entry name" value="DNA_bind_recomb_sf"/>
</dbReference>
<dbReference type="SMART" id="SM00857">
    <property type="entry name" value="Resolvase"/>
    <property type="match status" value="1"/>
</dbReference>
<dbReference type="InterPro" id="IPR011109">
    <property type="entry name" value="DNA_bind_recombinase_dom"/>
</dbReference>
<dbReference type="Gene3D" id="3.90.1750.20">
    <property type="entry name" value="Putative Large Serine Recombinase, Chain B, Domain 2"/>
    <property type="match status" value="1"/>
</dbReference>
<dbReference type="Pfam" id="PF13408">
    <property type="entry name" value="Zn_ribbon_recom"/>
    <property type="match status" value="1"/>
</dbReference>
<keyword evidence="3" id="KW-0233">DNA recombination</keyword>
<dbReference type="CDD" id="cd00338">
    <property type="entry name" value="Ser_Recombinase"/>
    <property type="match status" value="1"/>
</dbReference>
<keyword evidence="2" id="KW-0238">DNA-binding</keyword>
<dbReference type="RefSeq" id="WP_131014802.1">
    <property type="nucleotide sequence ID" value="NZ_SIRE01000012.1"/>
</dbReference>
<dbReference type="GO" id="GO:0003677">
    <property type="term" value="F:DNA binding"/>
    <property type="evidence" value="ECO:0007669"/>
    <property type="project" value="UniProtKB-KW"/>
</dbReference>
<dbReference type="Pfam" id="PF00239">
    <property type="entry name" value="Resolvase"/>
    <property type="match status" value="1"/>
</dbReference>
<dbReference type="EMBL" id="SIRE01000012">
    <property type="protein sequence ID" value="TBL77412.1"/>
    <property type="molecule type" value="Genomic_DNA"/>
</dbReference>
<dbReference type="InterPro" id="IPR036162">
    <property type="entry name" value="Resolvase-like_N_sf"/>
</dbReference>
<protein>
    <submittedName>
        <fullName evidence="9">Recombinase family protein</fullName>
    </submittedName>
</protein>
<dbReference type="GO" id="GO:0015074">
    <property type="term" value="P:DNA integration"/>
    <property type="evidence" value="ECO:0007669"/>
    <property type="project" value="UniProtKB-KW"/>
</dbReference>
<feature type="domain" description="Recombinase" evidence="8">
    <location>
        <begin position="168"/>
        <end position="298"/>
    </location>
</feature>
<feature type="coiled-coil region" evidence="6">
    <location>
        <begin position="398"/>
        <end position="460"/>
    </location>
</feature>
<name>A0A4Q9DSU5_9BACL</name>